<reference evidence="2 3" key="1">
    <citation type="submission" date="2017-11" db="EMBL/GenBank/DDBJ databases">
        <title>Comparative genomics of Botrytis spp.</title>
        <authorList>
            <person name="Valero-Jimenez C.A."/>
            <person name="Tapia P."/>
            <person name="Veloso J."/>
            <person name="Silva-Moreno E."/>
            <person name="Staats M."/>
            <person name="Valdes J.H."/>
            <person name="Van Kan J.A.L."/>
        </authorList>
    </citation>
    <scope>NUCLEOTIDE SEQUENCE [LARGE SCALE GENOMIC DNA]</scope>
    <source>
        <strain evidence="2 3">MUCL2830</strain>
    </source>
</reference>
<accession>A0A4Y8CZ92</accession>
<proteinExistence type="predicted"/>
<sequence>MLNDIEDKESRIVGIINKCDTKQRAITRLGWYGLRNRAPIEANNSDAERDAIEDAFFSGDEWNRLNKKRLGSFIPLLFCGKRSYILSTCTISIILSTWRKTSLQMYRSFSIDHKIGIIHDLTRELKSASGDAWSAKTSPNMPCSSTRSIPSNLVQNHNDKTPVPNDYKITAKEREAVKRALLTSLT</sequence>
<comment type="caution">
    <text evidence="2">The sequence shown here is derived from an EMBL/GenBank/DDBJ whole genome shotgun (WGS) entry which is preliminary data.</text>
</comment>
<dbReference type="EMBL" id="PHWZ01000249">
    <property type="protein sequence ID" value="TEY53287.1"/>
    <property type="molecule type" value="Genomic_DNA"/>
</dbReference>
<evidence type="ECO:0000313" key="3">
    <source>
        <dbReference type="Proteomes" id="UP000297299"/>
    </source>
</evidence>
<feature type="compositionally biased region" description="Polar residues" evidence="1">
    <location>
        <begin position="135"/>
        <end position="156"/>
    </location>
</feature>
<dbReference type="AlphaFoldDB" id="A0A4Y8CZ92"/>
<gene>
    <name evidence="2" type="ORF">BOTCAL_0250g00150</name>
</gene>
<protein>
    <recommendedName>
        <fullName evidence="4">Dynamin stalk domain-containing protein</fullName>
    </recommendedName>
</protein>
<dbReference type="InterPro" id="IPR027417">
    <property type="entry name" value="P-loop_NTPase"/>
</dbReference>
<organism evidence="2 3">
    <name type="scientific">Botryotinia calthae</name>
    <dbReference type="NCBI Taxonomy" id="38488"/>
    <lineage>
        <taxon>Eukaryota</taxon>
        <taxon>Fungi</taxon>
        <taxon>Dikarya</taxon>
        <taxon>Ascomycota</taxon>
        <taxon>Pezizomycotina</taxon>
        <taxon>Leotiomycetes</taxon>
        <taxon>Helotiales</taxon>
        <taxon>Sclerotiniaceae</taxon>
        <taxon>Botryotinia</taxon>
    </lineage>
</organism>
<keyword evidence="3" id="KW-1185">Reference proteome</keyword>
<dbReference type="OrthoDB" id="415706at2759"/>
<dbReference type="Proteomes" id="UP000297299">
    <property type="component" value="Unassembled WGS sequence"/>
</dbReference>
<name>A0A4Y8CZ92_9HELO</name>
<evidence type="ECO:0000313" key="2">
    <source>
        <dbReference type="EMBL" id="TEY53287.1"/>
    </source>
</evidence>
<evidence type="ECO:0000256" key="1">
    <source>
        <dbReference type="SAM" id="MobiDB-lite"/>
    </source>
</evidence>
<dbReference type="STRING" id="38488.A0A4Y8CZ92"/>
<dbReference type="Gene3D" id="3.40.50.300">
    <property type="entry name" value="P-loop containing nucleotide triphosphate hydrolases"/>
    <property type="match status" value="1"/>
</dbReference>
<evidence type="ECO:0008006" key="4">
    <source>
        <dbReference type="Google" id="ProtNLM"/>
    </source>
</evidence>
<feature type="region of interest" description="Disordered" evidence="1">
    <location>
        <begin position="132"/>
        <end position="164"/>
    </location>
</feature>